<name>A0A835PH04_VANPL</name>
<dbReference type="PROSITE" id="PS51391">
    <property type="entry name" value="CID"/>
    <property type="match status" value="1"/>
</dbReference>
<dbReference type="InterPro" id="IPR008942">
    <property type="entry name" value="ENTH_VHS"/>
</dbReference>
<dbReference type="Gene3D" id="1.25.40.90">
    <property type="match status" value="1"/>
</dbReference>
<dbReference type="PANTHER" id="PTHR15921:SF12">
    <property type="entry name" value="POLYADENYLATION AND CLEAVAGE FACTOR HOMOLOG 4"/>
    <property type="match status" value="1"/>
</dbReference>
<dbReference type="Proteomes" id="UP000639772">
    <property type="component" value="Unassembled WGS sequence"/>
</dbReference>
<evidence type="ECO:0000256" key="1">
    <source>
        <dbReference type="ARBA" id="ARBA00022664"/>
    </source>
</evidence>
<keyword evidence="1" id="KW-0507">mRNA processing</keyword>
<dbReference type="InterPro" id="IPR045154">
    <property type="entry name" value="PCF11-like"/>
</dbReference>
<dbReference type="Pfam" id="PF04818">
    <property type="entry name" value="CID"/>
    <property type="match status" value="1"/>
</dbReference>
<dbReference type="Proteomes" id="UP000636800">
    <property type="component" value="Unassembled WGS sequence"/>
</dbReference>
<dbReference type="OrthoDB" id="2129491at2759"/>
<evidence type="ECO:0000313" key="4">
    <source>
        <dbReference type="EMBL" id="KAG0451216.1"/>
    </source>
</evidence>
<keyword evidence="6" id="KW-1185">Reference proteome</keyword>
<dbReference type="GO" id="GO:0031124">
    <property type="term" value="P:mRNA 3'-end processing"/>
    <property type="evidence" value="ECO:0007669"/>
    <property type="project" value="InterPro"/>
</dbReference>
<dbReference type="InterPro" id="IPR006569">
    <property type="entry name" value="CID_dom"/>
</dbReference>
<reference evidence="6 7" key="1">
    <citation type="journal article" date="2020" name="Nat. Food">
        <title>A phased Vanilla planifolia genome enables genetic improvement of flavour and production.</title>
        <authorList>
            <person name="Hasing T."/>
            <person name="Tang H."/>
            <person name="Brym M."/>
            <person name="Khazi F."/>
            <person name="Huang T."/>
            <person name="Chambers A.H."/>
        </authorList>
    </citation>
    <scope>NUCLEOTIDE SEQUENCE [LARGE SCALE GENOMIC DNA]</scope>
    <source>
        <tissue evidence="5">Leaf</tissue>
    </source>
</reference>
<evidence type="ECO:0000313" key="7">
    <source>
        <dbReference type="Proteomes" id="UP000639772"/>
    </source>
</evidence>
<dbReference type="SUPFAM" id="SSF48464">
    <property type="entry name" value="ENTH/VHS domain"/>
    <property type="match status" value="1"/>
</dbReference>
<evidence type="ECO:0000256" key="2">
    <source>
        <dbReference type="SAM" id="MobiDB-lite"/>
    </source>
</evidence>
<dbReference type="GO" id="GO:0006369">
    <property type="term" value="P:termination of RNA polymerase II transcription"/>
    <property type="evidence" value="ECO:0007669"/>
    <property type="project" value="InterPro"/>
</dbReference>
<gene>
    <name evidence="5" type="ORF">HPP92_026322</name>
    <name evidence="4" type="ORF">HPP92_026549</name>
</gene>
<dbReference type="InterPro" id="IPR057242">
    <property type="entry name" value="PCFS4-like"/>
</dbReference>
<dbReference type="AlphaFoldDB" id="A0A835PH04"/>
<dbReference type="GO" id="GO:0000993">
    <property type="term" value="F:RNA polymerase II complex binding"/>
    <property type="evidence" value="ECO:0007669"/>
    <property type="project" value="InterPro"/>
</dbReference>
<feature type="compositionally biased region" description="Polar residues" evidence="2">
    <location>
        <begin position="759"/>
        <end position="769"/>
    </location>
</feature>
<dbReference type="EMBL" id="JADCNL010000070">
    <property type="protein sequence ID" value="KAG0451216.1"/>
    <property type="molecule type" value="Genomic_DNA"/>
</dbReference>
<feature type="region of interest" description="Disordered" evidence="2">
    <location>
        <begin position="733"/>
        <end position="769"/>
    </location>
</feature>
<accession>A0A835PH04</accession>
<dbReference type="CDD" id="cd16982">
    <property type="entry name" value="CID_Pcf11"/>
    <property type="match status" value="1"/>
</dbReference>
<sequence>MDPAQRPAPSIQERFRNMIRDREQELREAREGGLEMPLLDEQDIVQIYEELLSELVFNSKPTITDLTIIAGELRDSYAKGIADAICSRIDEVPRDQKLPALYLLDSIVKNIGHEYVKYFAARLPKVFCEAYKEVHSSLHAAMRHLFGTWSRVFPAAVLGKIEDELKFASPENLRSDSLANMRGSESPHPSHGIHINPKYLVARQNRATDVQNPREVPFQMQATGEISSIKINERDSDHVDLQPSYTKFREGSPQSVALQRSAGGGQERPFLPSQSKVVMTSSPTRPGVGRSTSPLDQRLQRNSVRTNEVVGSHRASQRDVWFGRSRTTDDGVHQAAALTTYDGYGRQRQRELIDAYGNYRGKDTIHERFPKIPRVDANGIKSETAKMDWQNSEEEEYVWEDMNQSMTEESRRNNVLLQASSSNLGLRPDLGRPDVISQKSDLRPHSWLLPPVKDLITNSDDRIAHQDIGLRSSNKMHFEDTGRANEHFGQMPSSQYSQTHGSLSHAFHHFSKGSLSPKPVENPSQLPYLGGGAALNMHQKRNSFFDNPHTNGLSLLKQPGVYPEAPNIEASTLDARKAYHPTVAPVIWPPAHKSQPLPLLPSHVNLQVKSQLNYLDANKQVGNQLPNLYSSTPQQQINTNEKKLFSKGSVPYQLSGSVHLNSRSSESNLLISSQDSGSFGPPMLSQTSASLLTQLRSAEEPQRVLIGAQPHGQGLVLPNSTGRATSTVQSISDFSIHGHGPLPPLPPGQPPYSSLPLPASQNNSGTSNSPVTAFSGLISSLMAQGLISLTPAQLENSVGLEFNSELLKVRHESAINAMYADLPRQCTTCGLRFKCQEDHSNHMDWHVTKNRMSKNRKQKPSRKWFVSAKEWLCGAETLGTDVVPGFLPAVTVTENKEDRELAVPADENQTVCALCGEPFEDFYSDETEEWMYKGAVYLNAPSGDIEDLTRSQLGPIVHAKCRPESTEGSS</sequence>
<feature type="compositionally biased region" description="Pro residues" evidence="2">
    <location>
        <begin position="741"/>
        <end position="750"/>
    </location>
</feature>
<dbReference type="PROSITE" id="PS00028">
    <property type="entry name" value="ZINC_FINGER_C2H2_1"/>
    <property type="match status" value="1"/>
</dbReference>
<comment type="caution">
    <text evidence="5">The sequence shown here is derived from an EMBL/GenBank/DDBJ whole genome shotgun (WGS) entry which is preliminary data.</text>
</comment>
<dbReference type="Pfam" id="PF23228">
    <property type="entry name" value="zf_PCFS4"/>
    <property type="match status" value="1"/>
</dbReference>
<dbReference type="FunFam" id="1.25.40.90:FF:000023">
    <property type="entry name" value="polyadenylation and cleavage factor homolog 4"/>
    <property type="match status" value="1"/>
</dbReference>
<evidence type="ECO:0000259" key="3">
    <source>
        <dbReference type="PROSITE" id="PS51391"/>
    </source>
</evidence>
<dbReference type="GO" id="GO:0003729">
    <property type="term" value="F:mRNA binding"/>
    <property type="evidence" value="ECO:0007669"/>
    <property type="project" value="InterPro"/>
</dbReference>
<dbReference type="SMART" id="SM00582">
    <property type="entry name" value="RPR"/>
    <property type="match status" value="1"/>
</dbReference>
<dbReference type="InterPro" id="IPR047415">
    <property type="entry name" value="Pcf11_CID"/>
</dbReference>
<dbReference type="PANTHER" id="PTHR15921">
    <property type="entry name" value="PRE-MRNA CLEAVAGE COMPLEX II"/>
    <property type="match status" value="1"/>
</dbReference>
<dbReference type="EMBL" id="JADCNM010000071">
    <property type="protein sequence ID" value="KAG0451263.1"/>
    <property type="molecule type" value="Genomic_DNA"/>
</dbReference>
<feature type="compositionally biased region" description="Polar residues" evidence="2">
    <location>
        <begin position="272"/>
        <end position="295"/>
    </location>
</feature>
<feature type="domain" description="CID" evidence="3">
    <location>
        <begin position="40"/>
        <end position="169"/>
    </location>
</feature>
<evidence type="ECO:0000313" key="6">
    <source>
        <dbReference type="Proteomes" id="UP000636800"/>
    </source>
</evidence>
<feature type="region of interest" description="Disordered" evidence="2">
    <location>
        <begin position="248"/>
        <end position="295"/>
    </location>
</feature>
<dbReference type="GO" id="GO:0005849">
    <property type="term" value="C:mRNA cleavage factor complex"/>
    <property type="evidence" value="ECO:0007669"/>
    <property type="project" value="TreeGrafter"/>
</dbReference>
<dbReference type="GO" id="GO:0005737">
    <property type="term" value="C:cytoplasm"/>
    <property type="evidence" value="ECO:0007669"/>
    <property type="project" value="TreeGrafter"/>
</dbReference>
<evidence type="ECO:0000313" key="5">
    <source>
        <dbReference type="EMBL" id="KAG0451263.1"/>
    </source>
</evidence>
<organism evidence="5 7">
    <name type="scientific">Vanilla planifolia</name>
    <name type="common">Vanilla</name>
    <dbReference type="NCBI Taxonomy" id="51239"/>
    <lineage>
        <taxon>Eukaryota</taxon>
        <taxon>Viridiplantae</taxon>
        <taxon>Streptophyta</taxon>
        <taxon>Embryophyta</taxon>
        <taxon>Tracheophyta</taxon>
        <taxon>Spermatophyta</taxon>
        <taxon>Magnoliopsida</taxon>
        <taxon>Liliopsida</taxon>
        <taxon>Asparagales</taxon>
        <taxon>Orchidaceae</taxon>
        <taxon>Vanilloideae</taxon>
        <taxon>Vanilleae</taxon>
        <taxon>Vanilla</taxon>
    </lineage>
</organism>
<proteinExistence type="predicted"/>
<dbReference type="InterPro" id="IPR013087">
    <property type="entry name" value="Znf_C2H2_type"/>
</dbReference>
<protein>
    <recommendedName>
        <fullName evidence="3">CID domain-containing protein</fullName>
    </recommendedName>
</protein>